<dbReference type="GO" id="GO:0005819">
    <property type="term" value="C:spindle"/>
    <property type="evidence" value="ECO:0007669"/>
    <property type="project" value="UniProtKB-SubCell"/>
</dbReference>
<keyword evidence="13" id="KW-1185">Reference proteome</keyword>
<evidence type="ECO:0000256" key="3">
    <source>
        <dbReference type="ARBA" id="ARBA00004186"/>
    </source>
</evidence>
<evidence type="ECO:0000256" key="1">
    <source>
        <dbReference type="ARBA" id="ARBA00003805"/>
    </source>
</evidence>
<feature type="region of interest" description="Disordered" evidence="11">
    <location>
        <begin position="1"/>
        <end position="132"/>
    </location>
</feature>
<evidence type="ECO:0000256" key="5">
    <source>
        <dbReference type="ARBA" id="ARBA00021471"/>
    </source>
</evidence>
<protein>
    <recommendedName>
        <fullName evidence="5">Microtubule-associated protein Jupiter</fullName>
    </recommendedName>
</protein>
<proteinExistence type="inferred from homology"/>
<dbReference type="AlphaFoldDB" id="A0A9I3EI38"/>
<evidence type="ECO:0000256" key="6">
    <source>
        <dbReference type="ARBA" id="ARBA00022490"/>
    </source>
</evidence>
<evidence type="ECO:0000256" key="4">
    <source>
        <dbReference type="ARBA" id="ARBA00005344"/>
    </source>
</evidence>
<evidence type="ECO:0000313" key="13">
    <source>
        <dbReference type="Proteomes" id="UP000075884"/>
    </source>
</evidence>
<dbReference type="GO" id="GO:0005874">
    <property type="term" value="C:microtubule"/>
    <property type="evidence" value="ECO:0007669"/>
    <property type="project" value="UniProtKB-KW"/>
</dbReference>
<keyword evidence="8" id="KW-0493">Microtubule</keyword>
<dbReference type="EnsemblMetazoa" id="ADIR016202-RA">
    <property type="protein sequence ID" value="ADIR016202-PA"/>
    <property type="gene ID" value="ADIR016202"/>
</dbReference>
<name>A0A9I3EI38_9DIPT</name>
<comment type="subcellular location">
    <subcellularLocation>
        <location evidence="3">Cytoplasm</location>
        <location evidence="3">Cytoskeleton</location>
        <location evidence="3">Spindle</location>
    </subcellularLocation>
    <subcellularLocation>
        <location evidence="2">Nucleus</location>
    </subcellularLocation>
</comment>
<dbReference type="PANTHER" id="PTHR34930:SF2">
    <property type="entry name" value="MICROTUBULE-ASSOCIATED PROTEIN JUPITER"/>
    <property type="match status" value="1"/>
</dbReference>
<feature type="compositionally biased region" description="Low complexity" evidence="11">
    <location>
        <begin position="77"/>
        <end position="97"/>
    </location>
</feature>
<evidence type="ECO:0000256" key="2">
    <source>
        <dbReference type="ARBA" id="ARBA00004123"/>
    </source>
</evidence>
<organism evidence="12 13">
    <name type="scientific">Anopheles dirus</name>
    <dbReference type="NCBI Taxonomy" id="7168"/>
    <lineage>
        <taxon>Eukaryota</taxon>
        <taxon>Metazoa</taxon>
        <taxon>Ecdysozoa</taxon>
        <taxon>Arthropoda</taxon>
        <taxon>Hexapoda</taxon>
        <taxon>Insecta</taxon>
        <taxon>Pterygota</taxon>
        <taxon>Neoptera</taxon>
        <taxon>Endopterygota</taxon>
        <taxon>Diptera</taxon>
        <taxon>Nematocera</taxon>
        <taxon>Culicoidea</taxon>
        <taxon>Culicidae</taxon>
        <taxon>Anophelinae</taxon>
        <taxon>Anopheles</taxon>
    </lineage>
</organism>
<accession>A0A9I3EI38</accession>
<evidence type="ECO:0000256" key="7">
    <source>
        <dbReference type="ARBA" id="ARBA00022553"/>
    </source>
</evidence>
<comment type="function">
    <text evidence="1">Binds to all microtubule populations.</text>
</comment>
<reference evidence="13" key="1">
    <citation type="submission" date="2013-03" db="EMBL/GenBank/DDBJ databases">
        <title>The Genome Sequence of Anopheles dirus WRAIR2.</title>
        <authorList>
            <consortium name="The Broad Institute Genomics Platform"/>
            <person name="Neafsey D.E."/>
            <person name="Walton C."/>
            <person name="Walker B."/>
            <person name="Young S.K."/>
            <person name="Zeng Q."/>
            <person name="Gargeya S."/>
            <person name="Fitzgerald M."/>
            <person name="Haas B."/>
            <person name="Abouelleil A."/>
            <person name="Allen A.W."/>
            <person name="Alvarado L."/>
            <person name="Arachchi H.M."/>
            <person name="Berlin A.M."/>
            <person name="Chapman S.B."/>
            <person name="Gainer-Dewar J."/>
            <person name="Goldberg J."/>
            <person name="Griggs A."/>
            <person name="Gujja S."/>
            <person name="Hansen M."/>
            <person name="Howarth C."/>
            <person name="Imamovic A."/>
            <person name="Ireland A."/>
            <person name="Larimer J."/>
            <person name="McCowan C."/>
            <person name="Murphy C."/>
            <person name="Pearson M."/>
            <person name="Poon T.W."/>
            <person name="Priest M."/>
            <person name="Roberts A."/>
            <person name="Saif S."/>
            <person name="Shea T."/>
            <person name="Sisk P."/>
            <person name="Sykes S."/>
            <person name="Wortman J."/>
            <person name="Nusbaum C."/>
            <person name="Birren B."/>
        </authorList>
    </citation>
    <scope>NUCLEOTIDE SEQUENCE [LARGE SCALE GENOMIC DNA]</scope>
    <source>
        <strain evidence="13">WRAIR2</strain>
    </source>
</reference>
<dbReference type="GO" id="GO:0005634">
    <property type="term" value="C:nucleus"/>
    <property type="evidence" value="ECO:0007669"/>
    <property type="project" value="UniProtKB-SubCell"/>
</dbReference>
<keyword evidence="10" id="KW-0539">Nucleus</keyword>
<evidence type="ECO:0000256" key="9">
    <source>
        <dbReference type="ARBA" id="ARBA00023212"/>
    </source>
</evidence>
<evidence type="ECO:0000256" key="10">
    <source>
        <dbReference type="ARBA" id="ARBA00023242"/>
    </source>
</evidence>
<reference evidence="12" key="2">
    <citation type="submission" date="2023-03" db="UniProtKB">
        <authorList>
            <consortium name="EnsemblMetazoa"/>
        </authorList>
    </citation>
    <scope>IDENTIFICATION</scope>
    <source>
        <strain evidence="12">WRAIR2</strain>
    </source>
</reference>
<dbReference type="InterPro" id="IPR033335">
    <property type="entry name" value="JUPITER"/>
</dbReference>
<comment type="similarity">
    <text evidence="4">Belongs to the MAP Jupiter family.</text>
</comment>
<evidence type="ECO:0000256" key="8">
    <source>
        <dbReference type="ARBA" id="ARBA00022701"/>
    </source>
</evidence>
<keyword evidence="6" id="KW-0963">Cytoplasm</keyword>
<keyword evidence="9" id="KW-0206">Cytoskeleton</keyword>
<evidence type="ECO:0000313" key="12">
    <source>
        <dbReference type="EnsemblMetazoa" id="ADIR016202-PA"/>
    </source>
</evidence>
<evidence type="ECO:0000256" key="11">
    <source>
        <dbReference type="SAM" id="MobiDB-lite"/>
    </source>
</evidence>
<sequence length="132" mass="12990">MSSTNFNVGVAAESKPSSRVLKPPGGGHSDIFGSSDVRQNPPRPKNNQQNSSNMNAVMGTMDPNETSDGGKRGGSGAAAPSAGGDSTATQNGASASSNGGGASFGGTEPSKPSSAASDRARVPPGGHSQGFW</sequence>
<dbReference type="PANTHER" id="PTHR34930">
    <property type="entry name" value="GEO05313P1"/>
    <property type="match status" value="1"/>
</dbReference>
<dbReference type="Proteomes" id="UP000075884">
    <property type="component" value="Unassembled WGS sequence"/>
</dbReference>
<keyword evidence="7" id="KW-0597">Phosphoprotein</keyword>